<feature type="transmembrane region" description="Helical" evidence="6">
    <location>
        <begin position="97"/>
        <end position="116"/>
    </location>
</feature>
<protein>
    <submittedName>
        <fullName evidence="8">SulP family inorganic anion transporter</fullName>
    </submittedName>
</protein>
<dbReference type="InterPro" id="IPR036513">
    <property type="entry name" value="STAS_dom_sf"/>
</dbReference>
<evidence type="ECO:0000256" key="1">
    <source>
        <dbReference type="ARBA" id="ARBA00004141"/>
    </source>
</evidence>
<feature type="transmembrane region" description="Helical" evidence="6">
    <location>
        <begin position="166"/>
        <end position="187"/>
    </location>
</feature>
<feature type="region of interest" description="Disordered" evidence="5">
    <location>
        <begin position="549"/>
        <end position="569"/>
    </location>
</feature>
<dbReference type="InterPro" id="IPR002645">
    <property type="entry name" value="STAS_dom"/>
</dbReference>
<evidence type="ECO:0000259" key="7">
    <source>
        <dbReference type="PROSITE" id="PS50801"/>
    </source>
</evidence>
<feature type="transmembrane region" description="Helical" evidence="6">
    <location>
        <begin position="21"/>
        <end position="40"/>
    </location>
</feature>
<feature type="transmembrane region" description="Helical" evidence="6">
    <location>
        <begin position="372"/>
        <end position="403"/>
    </location>
</feature>
<dbReference type="Pfam" id="PF01740">
    <property type="entry name" value="STAS"/>
    <property type="match status" value="1"/>
</dbReference>
<gene>
    <name evidence="8" type="ORF">PQG83_17000</name>
</gene>
<feature type="transmembrane region" description="Helical" evidence="6">
    <location>
        <begin position="199"/>
        <end position="220"/>
    </location>
</feature>
<keyword evidence="3 6" id="KW-1133">Transmembrane helix</keyword>
<dbReference type="GO" id="GO:0055085">
    <property type="term" value="P:transmembrane transport"/>
    <property type="evidence" value="ECO:0007669"/>
    <property type="project" value="InterPro"/>
</dbReference>
<evidence type="ECO:0000256" key="5">
    <source>
        <dbReference type="SAM" id="MobiDB-lite"/>
    </source>
</evidence>
<dbReference type="GO" id="GO:0016020">
    <property type="term" value="C:membrane"/>
    <property type="evidence" value="ECO:0007669"/>
    <property type="project" value="UniProtKB-SubCell"/>
</dbReference>
<evidence type="ECO:0000313" key="9">
    <source>
        <dbReference type="Proteomes" id="UP001302494"/>
    </source>
</evidence>
<dbReference type="Proteomes" id="UP001302494">
    <property type="component" value="Chromosome"/>
</dbReference>
<dbReference type="KEGG" id="nneo:PQG83_17000"/>
<dbReference type="CDD" id="cd07042">
    <property type="entry name" value="STAS_SulP_like_sulfate_transporter"/>
    <property type="match status" value="1"/>
</dbReference>
<feature type="transmembrane region" description="Helical" evidence="6">
    <location>
        <begin position="240"/>
        <end position="260"/>
    </location>
</feature>
<comment type="subcellular location">
    <subcellularLocation>
        <location evidence="1">Membrane</location>
        <topology evidence="1">Multi-pass membrane protein</topology>
    </subcellularLocation>
</comment>
<dbReference type="Gene3D" id="3.30.750.24">
    <property type="entry name" value="STAS domain"/>
    <property type="match status" value="1"/>
</dbReference>
<evidence type="ECO:0000256" key="3">
    <source>
        <dbReference type="ARBA" id="ARBA00022989"/>
    </source>
</evidence>
<dbReference type="InterPro" id="IPR001902">
    <property type="entry name" value="SLC26A/SulP_fam"/>
</dbReference>
<dbReference type="RefSeq" id="WP_312743588.1">
    <property type="nucleotide sequence ID" value="NZ_CP116968.1"/>
</dbReference>
<dbReference type="PROSITE" id="PS50801">
    <property type="entry name" value="STAS"/>
    <property type="match status" value="1"/>
</dbReference>
<dbReference type="PANTHER" id="PTHR11814">
    <property type="entry name" value="SULFATE TRANSPORTER"/>
    <property type="match status" value="1"/>
</dbReference>
<keyword evidence="9" id="KW-1185">Reference proteome</keyword>
<keyword evidence="2 6" id="KW-0812">Transmembrane</keyword>
<evidence type="ECO:0000256" key="6">
    <source>
        <dbReference type="SAM" id="Phobius"/>
    </source>
</evidence>
<feature type="transmembrane region" description="Helical" evidence="6">
    <location>
        <begin position="46"/>
        <end position="65"/>
    </location>
</feature>
<dbReference type="AlphaFoldDB" id="A0AA96GPV5"/>
<sequence>MAATSPVLSWVHGLHFNNIRGDLYGGLVAAVVALPLALAFGVTSGLGAIAGLYGAIFVGFFAALFGGTPAQASGPTGPMTVVMAGIILNFADEPALAFTAVILGGAFQVLFGLMGFGRYITLVPYPVISGFMSGIGGIILILQVAPFLGLEAKSKVVANLMAMPEFLASFSLPAMLVGSLTLAIVYLTPPSIGKRLPPVLLALIVGTMVAEMFFPTLPVIGDIPTGFPAPIWPTMHTNALVVMVEEALVLALLGTIDSLLTSLVCDNMTRTQHDSNRELIGQGIGNMASGFFGGLPGAGATMRSVANIRTGGRTPLSGMFMAVVLLGTLLGLGPLAEKIPLAVLAGLLIKVGIDIIDWRFLKHMAQAPRTEVLVMIVVLSVTVLVDLITAVGIGVVLASVMFVKRMADLELENLSVITGASKETPLSKEEQRILDRNRERIIMIHVNGPMSFGSAKDMVRRLESVKSFNTFSSVILDLTSVPSIDGTAALAIEDMLVMVKTHQQDVFFVGMRPGVARVLNGLGVLDKVPPEHRYPLRLDALRHAAHIGGSTHPYDVPPTEIQSKHSTPS</sequence>
<feature type="domain" description="STAS" evidence="7">
    <location>
        <begin position="431"/>
        <end position="544"/>
    </location>
</feature>
<reference evidence="8 9" key="1">
    <citation type="submission" date="2023-01" db="EMBL/GenBank/DDBJ databases">
        <title>Cultivation and genomic characterization of new, ubiquitous marine nitrite-oxidizing bacteria from the Nitrospirales.</title>
        <authorList>
            <person name="Mueller A.J."/>
            <person name="Daebeler A."/>
            <person name="Herbold C.W."/>
            <person name="Kirkegaard R.H."/>
            <person name="Daims H."/>
        </authorList>
    </citation>
    <scope>NUCLEOTIDE SEQUENCE [LARGE SCALE GENOMIC DNA]</scope>
    <source>
        <strain evidence="8 9">DK</strain>
    </source>
</reference>
<feature type="transmembrane region" description="Helical" evidence="6">
    <location>
        <begin position="316"/>
        <end position="335"/>
    </location>
</feature>
<dbReference type="InterPro" id="IPR011547">
    <property type="entry name" value="SLC26A/SulP_dom"/>
</dbReference>
<evidence type="ECO:0000256" key="2">
    <source>
        <dbReference type="ARBA" id="ARBA00022692"/>
    </source>
</evidence>
<dbReference type="EMBL" id="CP116968">
    <property type="protein sequence ID" value="WNM61436.1"/>
    <property type="molecule type" value="Genomic_DNA"/>
</dbReference>
<evidence type="ECO:0000313" key="8">
    <source>
        <dbReference type="EMBL" id="WNM61436.1"/>
    </source>
</evidence>
<feature type="transmembrane region" description="Helical" evidence="6">
    <location>
        <begin position="123"/>
        <end position="146"/>
    </location>
</feature>
<name>A0AA96GPV5_9BACT</name>
<proteinExistence type="predicted"/>
<dbReference type="SUPFAM" id="SSF52091">
    <property type="entry name" value="SpoIIaa-like"/>
    <property type="match status" value="1"/>
</dbReference>
<accession>A0AA96GPV5</accession>
<feature type="compositionally biased region" description="Polar residues" evidence="5">
    <location>
        <begin position="560"/>
        <end position="569"/>
    </location>
</feature>
<keyword evidence="4 6" id="KW-0472">Membrane</keyword>
<organism evidence="8 9">
    <name type="scientific">Candidatus Nitrospira neomarina</name>
    <dbReference type="NCBI Taxonomy" id="3020899"/>
    <lineage>
        <taxon>Bacteria</taxon>
        <taxon>Pseudomonadati</taxon>
        <taxon>Nitrospirota</taxon>
        <taxon>Nitrospiria</taxon>
        <taxon>Nitrospirales</taxon>
        <taxon>Nitrospiraceae</taxon>
        <taxon>Nitrospira</taxon>
    </lineage>
</organism>
<dbReference type="Pfam" id="PF00916">
    <property type="entry name" value="Sulfate_transp"/>
    <property type="match status" value="1"/>
</dbReference>
<evidence type="ECO:0000256" key="4">
    <source>
        <dbReference type="ARBA" id="ARBA00023136"/>
    </source>
</evidence>
<feature type="transmembrane region" description="Helical" evidence="6">
    <location>
        <begin position="341"/>
        <end position="360"/>
    </location>
</feature>